<name>A0AAD0PVX0_PSEAV</name>
<organism evidence="1 2">
    <name type="scientific">Pseudomonas amygdali pv. lachrymans str. M301315</name>
    <dbReference type="NCBI Taxonomy" id="629260"/>
    <lineage>
        <taxon>Bacteria</taxon>
        <taxon>Pseudomonadati</taxon>
        <taxon>Pseudomonadota</taxon>
        <taxon>Gammaproteobacteria</taxon>
        <taxon>Pseudomonadales</taxon>
        <taxon>Pseudomonadaceae</taxon>
        <taxon>Pseudomonas</taxon>
        <taxon>Pseudomonas amygdali</taxon>
    </lineage>
</organism>
<proteinExistence type="predicted"/>
<accession>A0AAD0PVX0</accession>
<reference evidence="1 2" key="1">
    <citation type="journal article" date="2011" name="PLoS Pathog.">
        <title>Dynamic evolution of pathogenicity revealed by sequencing and comparative genomics of 19 Pseudomonas syringae isolates.</title>
        <authorList>
            <person name="Baltrus D.A."/>
            <person name="Nishimura M.T."/>
            <person name="Romanchuk A."/>
            <person name="Chang J.H."/>
            <person name="Mukhtar M.S."/>
            <person name="Cherkis K."/>
            <person name="Roach J."/>
            <person name="Grant S.R."/>
            <person name="Jones C.D."/>
            <person name="Dangl J.L."/>
        </authorList>
    </citation>
    <scope>NUCLEOTIDE SEQUENCE [LARGE SCALE GENOMIC DNA]</scope>
    <source>
        <strain evidence="1 2">M301315</strain>
    </source>
</reference>
<sequence>MEMTSHIDLKSLEQLRVDKSWLDTARTDPLYMVDMFHEFICDMMETDRDGYYRLGVSHTSSYRKLWGEPTFIFNGKHPWQTWIFKLTEDENLVLFSDRDGGTSFEYDGVGAPSPEAFLKATSIVNTIKDTVHKTKVPETGLEP</sequence>
<evidence type="ECO:0000313" key="2">
    <source>
        <dbReference type="Proteomes" id="UP000006426"/>
    </source>
</evidence>
<gene>
    <name evidence="1" type="ORF">PLA107_031395</name>
</gene>
<dbReference type="AlphaFoldDB" id="A0AAD0PVX0"/>
<keyword evidence="1" id="KW-0614">Plasmid</keyword>
<protein>
    <submittedName>
        <fullName evidence="1">Uncharacterized protein</fullName>
    </submittedName>
</protein>
<evidence type="ECO:0000313" key="1">
    <source>
        <dbReference type="EMBL" id="AXH59729.1"/>
    </source>
</evidence>
<geneLocation type="plasmid" evidence="2">
    <name>pmppla107</name>
</geneLocation>
<dbReference type="EMBL" id="CP031226">
    <property type="protein sequence ID" value="AXH59729.1"/>
    <property type="molecule type" value="Genomic_DNA"/>
</dbReference>
<dbReference type="Proteomes" id="UP000006426">
    <property type="component" value="Plasmid pmppla107"/>
</dbReference>